<dbReference type="EMBL" id="RQFY01000007">
    <property type="protein sequence ID" value="TGL31343.1"/>
    <property type="molecule type" value="Genomic_DNA"/>
</dbReference>
<dbReference type="PROSITE" id="PS51257">
    <property type="entry name" value="PROKAR_LIPOPROTEIN"/>
    <property type="match status" value="1"/>
</dbReference>
<comment type="caution">
    <text evidence="1">The sequence shown here is derived from an EMBL/GenBank/DDBJ whole genome shotgun (WGS) entry which is preliminary data.</text>
</comment>
<dbReference type="RefSeq" id="WP_135616099.1">
    <property type="nucleotide sequence ID" value="NZ_RQFY01000007.1"/>
</dbReference>
<sequence>MKLRKFIIFLVLLNMTVSCKYSRAEGVEVKVSKISSENEQIAREVIKDIITEENMKQLSKEIPEFGEDRFQDIQYGVITTKPFEDGSLVFIRIILTIRNGDSGEFQSRIIDYWKYKIEMRLEEYKNLIRK</sequence>
<keyword evidence="2" id="KW-1185">Reference proteome</keyword>
<name>A0A4R9J2X7_9LEPT</name>
<organism evidence="1 2">
    <name type="scientific">Leptospira koniambonensis</name>
    <dbReference type="NCBI Taxonomy" id="2484950"/>
    <lineage>
        <taxon>Bacteria</taxon>
        <taxon>Pseudomonadati</taxon>
        <taxon>Spirochaetota</taxon>
        <taxon>Spirochaetia</taxon>
        <taxon>Leptospirales</taxon>
        <taxon>Leptospiraceae</taxon>
        <taxon>Leptospira</taxon>
    </lineage>
</organism>
<gene>
    <name evidence="1" type="ORF">EHQ52_15510</name>
</gene>
<protein>
    <submittedName>
        <fullName evidence="1">Uncharacterized protein</fullName>
    </submittedName>
</protein>
<dbReference type="AlphaFoldDB" id="A0A4R9J2X7"/>
<accession>A0A4R9J2X7</accession>
<dbReference type="Proteomes" id="UP000297871">
    <property type="component" value="Unassembled WGS sequence"/>
</dbReference>
<evidence type="ECO:0000313" key="2">
    <source>
        <dbReference type="Proteomes" id="UP000297871"/>
    </source>
</evidence>
<reference evidence="1" key="1">
    <citation type="journal article" date="2019" name="PLoS Negl. Trop. Dis.">
        <title>Revisiting the worldwide diversity of Leptospira species in the environment.</title>
        <authorList>
            <person name="Vincent A.T."/>
            <person name="Schiettekatte O."/>
            <person name="Bourhy P."/>
            <person name="Veyrier F.J."/>
            <person name="Picardeau M."/>
        </authorList>
    </citation>
    <scope>NUCLEOTIDE SEQUENCE [LARGE SCALE GENOMIC DNA]</scope>
    <source>
        <strain evidence="1">201800265</strain>
    </source>
</reference>
<proteinExistence type="predicted"/>
<evidence type="ECO:0000313" key="1">
    <source>
        <dbReference type="EMBL" id="TGL31343.1"/>
    </source>
</evidence>